<dbReference type="EMBL" id="CAJOBD010000165">
    <property type="protein sequence ID" value="CAF3600750.1"/>
    <property type="molecule type" value="Genomic_DNA"/>
</dbReference>
<organism evidence="7 8">
    <name type="scientific">Rotaria sordida</name>
    <dbReference type="NCBI Taxonomy" id="392033"/>
    <lineage>
        <taxon>Eukaryota</taxon>
        <taxon>Metazoa</taxon>
        <taxon>Spiralia</taxon>
        <taxon>Gnathifera</taxon>
        <taxon>Rotifera</taxon>
        <taxon>Eurotatoria</taxon>
        <taxon>Bdelloidea</taxon>
        <taxon>Philodinida</taxon>
        <taxon>Philodinidae</taxon>
        <taxon>Rotaria</taxon>
    </lineage>
</organism>
<evidence type="ECO:0000256" key="5">
    <source>
        <dbReference type="ARBA" id="ARBA00023136"/>
    </source>
</evidence>
<evidence type="ECO:0000256" key="1">
    <source>
        <dbReference type="ARBA" id="ARBA00004370"/>
    </source>
</evidence>
<reference evidence="7" key="1">
    <citation type="submission" date="2021-02" db="EMBL/GenBank/DDBJ databases">
        <authorList>
            <person name="Nowell W R."/>
        </authorList>
    </citation>
    <scope>NUCLEOTIDE SEQUENCE</scope>
</reference>
<dbReference type="GO" id="GO:0016020">
    <property type="term" value="C:membrane"/>
    <property type="evidence" value="ECO:0007669"/>
    <property type="project" value="UniProtKB-SubCell"/>
</dbReference>
<accession>A0A818N7A5</accession>
<evidence type="ECO:0000313" key="7">
    <source>
        <dbReference type="EMBL" id="CAF3600750.1"/>
    </source>
</evidence>
<evidence type="ECO:0000256" key="4">
    <source>
        <dbReference type="ARBA" id="ARBA00022989"/>
    </source>
</evidence>
<evidence type="ECO:0000256" key="6">
    <source>
        <dbReference type="SAM" id="Phobius"/>
    </source>
</evidence>
<proteinExistence type="inferred from homology"/>
<name>A0A818N7A5_9BILA</name>
<protein>
    <submittedName>
        <fullName evidence="7">Uncharacterized protein</fullName>
    </submittedName>
</protein>
<evidence type="ECO:0000256" key="3">
    <source>
        <dbReference type="ARBA" id="ARBA00022692"/>
    </source>
</evidence>
<evidence type="ECO:0000256" key="2">
    <source>
        <dbReference type="ARBA" id="ARBA00006843"/>
    </source>
</evidence>
<evidence type="ECO:0000313" key="8">
    <source>
        <dbReference type="Proteomes" id="UP000663836"/>
    </source>
</evidence>
<dbReference type="AlphaFoldDB" id="A0A818N7A5"/>
<comment type="similarity">
    <text evidence="2">Belongs to the CD225/Dispanin family.</text>
</comment>
<keyword evidence="3 6" id="KW-0812">Transmembrane</keyword>
<dbReference type="InterPro" id="IPR007593">
    <property type="entry name" value="CD225/Dispanin_fam"/>
</dbReference>
<comment type="subcellular location">
    <subcellularLocation>
        <location evidence="1">Membrane</location>
    </subcellularLocation>
</comment>
<comment type="caution">
    <text evidence="7">The sequence shown here is derived from an EMBL/GenBank/DDBJ whole genome shotgun (WGS) entry which is preliminary data.</text>
</comment>
<gene>
    <name evidence="7" type="ORF">JBS370_LOCUS3778</name>
</gene>
<feature type="transmembrane region" description="Helical" evidence="6">
    <location>
        <begin position="152"/>
        <end position="174"/>
    </location>
</feature>
<sequence>MSSIASSISENTIKLDYLGSPVSHNVRPYSTIHSDIDTKSVGSKSVGSRTSKLTYSEYPQVRPTNPLYSSTFTIRTFSSGISNASSTATVVERRKKFDPQLPKRPNDWRWFAVLCIFLFPPTGIIGFGLARKAQIKCKDGFLDESRKLNKRALTLCIISVICGVALIFGFFYGMDSWPRSNDLSVSVFDSPSPKFSVPGPELTRLAPVDVLTIKVDVNCRLQFAAFYQHNGELYPHPYTLRQKCNRLVHNTVAIGHYQQVTYDISLYLELKRLRDFDMDDLKRYYEAIDKNIDTNEELHDFHNVYLILNYEINGQSNQFQCNNGQSIHLPKFISNRWTHENTLTRFRYDAENRDGTFPCEMELRYGNIANLNSYKIILCLTTNTIPARMDNHPIRWICKLKPKVSKKNGSSKRCVDKETPYHLNHPSGIVIADVVGSHLKFSPQMLHSMDGLNYVRSYFEPEGFRIALQNSDNKDNSTLAIAVVKETDYPIHMRDRRENKTILRYLPFNELQGVDSNLEYSNKEITKRLKLHKEQSSKQLILWNENETGTYSQAHVRLYVAAYDNNDILLTEALHPPIRNNKIFEQLRIIRIVQPRNDLRANETAYVYCDYDYNKSNSEYTSCPFNFELFFAPSSSTLIQNQILPLFGKPHICIKASYVPNCQSLLQFQVPDDPRYDKHRVFIRLRHAQSKDYNPSDIALKDGEPWTYYAQATSVMDIFVDFDVDNDPLIPTSERAYSTVELEIQPVNQLPLLPVRRLDLRDNDEDSEDFDTHLNTPDVETPTFRRFFRPDIFSQHENIK</sequence>
<dbReference type="Pfam" id="PF04505">
    <property type="entry name" value="CD225"/>
    <property type="match status" value="1"/>
</dbReference>
<keyword evidence="4 6" id="KW-1133">Transmembrane helix</keyword>
<keyword evidence="5 6" id="KW-0472">Membrane</keyword>
<dbReference type="Proteomes" id="UP000663836">
    <property type="component" value="Unassembled WGS sequence"/>
</dbReference>
<feature type="transmembrane region" description="Helical" evidence="6">
    <location>
        <begin position="108"/>
        <end position="131"/>
    </location>
</feature>